<organism evidence="5 6">
    <name type="scientific">Vitis vinifera</name>
    <name type="common">Grape</name>
    <dbReference type="NCBI Taxonomy" id="29760"/>
    <lineage>
        <taxon>Eukaryota</taxon>
        <taxon>Viridiplantae</taxon>
        <taxon>Streptophyta</taxon>
        <taxon>Embryophyta</taxon>
        <taxon>Tracheophyta</taxon>
        <taxon>Spermatophyta</taxon>
        <taxon>Magnoliopsida</taxon>
        <taxon>eudicotyledons</taxon>
        <taxon>Gunneridae</taxon>
        <taxon>Pentapetalae</taxon>
        <taxon>rosids</taxon>
        <taxon>Vitales</taxon>
        <taxon>Vitaceae</taxon>
        <taxon>Viteae</taxon>
        <taxon>Vitis</taxon>
    </lineage>
</organism>
<sequence length="384" mass="43092">MFGASGCGMKNRIAACAIFSLIIMLLAKFIDICFPWFSFFTNTLILPAINGPTEGLMLIYFCHFFTAIVGMCLRPESSFSGAQWWVQEFGKSMPFLSWLPFVYGIMCMRLHWLGMSYLMIDEFDSMHTGNPNIQSCVVYNDRFWCDTNNLIQCCDLCSVYNVYKVVQARKGSMLLALAMLYPFAVLMGGVLAWDYLSPSDIMGNYPHLVIVGTGLAFGFLVTVIMNIHDWNMLRSMVARNEGGSIDGGKLYTRKDGRSLFWQGRMILAHLCDEPKGLKTGMCMFNSRSASPFELNGIAVEREVGLVCDEVQNSNIYIYYFGQSLLYLPFAIANALTARLNDGVPLVDESLVLLGYCVFTVGLYLHFATSVVHEITSALGIYCFR</sequence>
<dbReference type="GO" id="GO:0016020">
    <property type="term" value="C:membrane"/>
    <property type="evidence" value="ECO:0007669"/>
    <property type="project" value="UniProtKB-SubCell"/>
</dbReference>
<accession>A0A438EA17</accession>
<dbReference type="PANTHER" id="PTHR10414:SF37">
    <property type="entry name" value="BB IN A BOXCAR, ISOFORM C"/>
    <property type="match status" value="1"/>
</dbReference>
<evidence type="ECO:0000256" key="2">
    <source>
        <dbReference type="ARBA" id="ARBA00010441"/>
    </source>
</evidence>
<dbReference type="GO" id="GO:0016740">
    <property type="term" value="F:transferase activity"/>
    <property type="evidence" value="ECO:0007669"/>
    <property type="project" value="UniProtKB-KW"/>
</dbReference>
<keyword evidence="4" id="KW-0812">Transmembrane</keyword>
<evidence type="ECO:0000256" key="3">
    <source>
        <dbReference type="ARBA" id="ARBA00023136"/>
    </source>
</evidence>
<gene>
    <name evidence="5" type="primary">AAPT1_0</name>
    <name evidence="5" type="ORF">CK203_086902</name>
</gene>
<feature type="transmembrane region" description="Helical" evidence="4">
    <location>
        <begin position="173"/>
        <end position="196"/>
    </location>
</feature>
<evidence type="ECO:0000313" key="5">
    <source>
        <dbReference type="EMBL" id="RVW44621.1"/>
    </source>
</evidence>
<dbReference type="Proteomes" id="UP000288805">
    <property type="component" value="Unassembled WGS sequence"/>
</dbReference>
<dbReference type="InterPro" id="IPR014472">
    <property type="entry name" value="CHOPT"/>
</dbReference>
<dbReference type="EMBL" id="QGNW01001346">
    <property type="protein sequence ID" value="RVW44621.1"/>
    <property type="molecule type" value="Genomic_DNA"/>
</dbReference>
<feature type="transmembrane region" description="Helical" evidence="4">
    <location>
        <begin position="315"/>
        <end position="337"/>
    </location>
</feature>
<keyword evidence="4" id="KW-1133">Transmembrane helix</keyword>
<keyword evidence="5" id="KW-0808">Transferase</keyword>
<name>A0A438EA17_VITVI</name>
<reference evidence="5 6" key="1">
    <citation type="journal article" date="2018" name="PLoS Genet.">
        <title>Population sequencing reveals clonal diversity and ancestral inbreeding in the grapevine cultivar Chardonnay.</title>
        <authorList>
            <person name="Roach M.J."/>
            <person name="Johnson D.L."/>
            <person name="Bohlmann J."/>
            <person name="van Vuuren H.J."/>
            <person name="Jones S.J."/>
            <person name="Pretorius I.S."/>
            <person name="Schmidt S.A."/>
            <person name="Borneman A.R."/>
        </authorList>
    </citation>
    <scope>NUCLEOTIDE SEQUENCE [LARGE SCALE GENOMIC DNA]</scope>
    <source>
        <strain evidence="6">cv. Chardonnay</strain>
        <tissue evidence="5">Leaf</tissue>
    </source>
</reference>
<comment type="similarity">
    <text evidence="2">Belongs to the CDP-alcohol phosphatidyltransferase class-I family.</text>
</comment>
<dbReference type="PANTHER" id="PTHR10414">
    <property type="entry name" value="ETHANOLAMINEPHOSPHOTRANSFERASE"/>
    <property type="match status" value="1"/>
</dbReference>
<proteinExistence type="inferred from homology"/>
<evidence type="ECO:0000256" key="1">
    <source>
        <dbReference type="ARBA" id="ARBA00004370"/>
    </source>
</evidence>
<keyword evidence="3 4" id="KW-0472">Membrane</keyword>
<comment type="subcellular location">
    <subcellularLocation>
        <location evidence="1">Membrane</location>
    </subcellularLocation>
</comment>
<feature type="transmembrane region" description="Helical" evidence="4">
    <location>
        <begin position="12"/>
        <end position="37"/>
    </location>
</feature>
<dbReference type="GO" id="GO:0008610">
    <property type="term" value="P:lipid biosynthetic process"/>
    <property type="evidence" value="ECO:0007669"/>
    <property type="project" value="UniProtKB-ARBA"/>
</dbReference>
<feature type="transmembrane region" description="Helical" evidence="4">
    <location>
        <begin position="349"/>
        <end position="366"/>
    </location>
</feature>
<protein>
    <submittedName>
        <fullName evidence="5">Choline/ethanolaminephosphotransferase 1</fullName>
    </submittedName>
</protein>
<evidence type="ECO:0000313" key="6">
    <source>
        <dbReference type="Proteomes" id="UP000288805"/>
    </source>
</evidence>
<feature type="transmembrane region" description="Helical" evidence="4">
    <location>
        <begin position="208"/>
        <end position="227"/>
    </location>
</feature>
<comment type="caution">
    <text evidence="5">The sequence shown here is derived from an EMBL/GenBank/DDBJ whole genome shotgun (WGS) entry which is preliminary data.</text>
</comment>
<dbReference type="AlphaFoldDB" id="A0A438EA17"/>
<evidence type="ECO:0000256" key="4">
    <source>
        <dbReference type="SAM" id="Phobius"/>
    </source>
</evidence>
<feature type="transmembrane region" description="Helical" evidence="4">
    <location>
        <begin position="57"/>
        <end position="74"/>
    </location>
</feature>